<dbReference type="InterPro" id="IPR033469">
    <property type="entry name" value="CYTH-like_dom_sf"/>
</dbReference>
<dbReference type="InterPro" id="IPR023577">
    <property type="entry name" value="CYTH_domain"/>
</dbReference>
<evidence type="ECO:0000259" key="2">
    <source>
        <dbReference type="PROSITE" id="PS51708"/>
    </source>
</evidence>
<protein>
    <submittedName>
        <fullName evidence="3">CHAD domain-containing protein</fullName>
    </submittedName>
</protein>
<dbReference type="Pfam" id="PF01928">
    <property type="entry name" value="CYTH"/>
    <property type="match status" value="1"/>
</dbReference>
<feature type="domain" description="CHAD" evidence="2">
    <location>
        <begin position="214"/>
        <end position="510"/>
    </location>
</feature>
<dbReference type="Gene3D" id="1.40.20.10">
    <property type="entry name" value="CHAD domain"/>
    <property type="match status" value="1"/>
</dbReference>
<dbReference type="PANTHER" id="PTHR39569:SF1">
    <property type="entry name" value="INORGANIC TRIPHOSPHATASE"/>
    <property type="match status" value="1"/>
</dbReference>
<name>A0ABU1DFY7_9HYPH</name>
<sequence>MAAPTEIELKLECDPAALEGLRAHPRLVDSKRRPLAKLRTVYFDAADLRLRQAGVTLRVRTFRSRHTQTVKAVGDGLLERPEWEGRVLGPEPDIGLLGETPVPALLADGAAVAPLFTVDVHRRTFLVTEGASEIEVALDAGRIFLDDGRTAPISELELELKSGDLADVFSLAAALGETADLRLGVRSKSERGFRLLDGAQDTPCHAEKISLSKEASTADAFRAVVNDCLRQIRLNEAILLRGPDAEALHQLRVGVRRLRSAFSLFGRVVKTPAGLALFAELKSLSEPFGQGRNLDVFLAETLPQERERRPEEPGFAGVERQIAMERDEAHQAVASRLRSAEWRKLVLAILAWVHAGDWLAPQDAKIERALRGPARKFAGKALDKRLRQAKQGHDLARLSVEERHKIRIAAKKLRYGAEFFGSLYTSEKKSARLKKFVKALKRLQGKLGSLNDIAAASELMSDAAANRLEDRSSLFAAGLTAGGLQAGSSDLLAEAREAYDKLIDLRPFWR</sequence>
<proteinExistence type="predicted"/>
<comment type="caution">
    <text evidence="3">The sequence shown here is derived from an EMBL/GenBank/DDBJ whole genome shotgun (WGS) entry which is preliminary data.</text>
</comment>
<dbReference type="CDD" id="cd07756">
    <property type="entry name" value="CYTH-like_Pase_CHAD"/>
    <property type="match status" value="1"/>
</dbReference>
<evidence type="ECO:0000313" key="3">
    <source>
        <dbReference type="EMBL" id="MDR4307014.1"/>
    </source>
</evidence>
<dbReference type="EMBL" id="JADBEO010000018">
    <property type="protein sequence ID" value="MDR4307014.1"/>
    <property type="molecule type" value="Genomic_DNA"/>
</dbReference>
<accession>A0ABU1DFY7</accession>
<dbReference type="Pfam" id="PF05235">
    <property type="entry name" value="CHAD"/>
    <property type="match status" value="1"/>
</dbReference>
<dbReference type="PANTHER" id="PTHR39569">
    <property type="entry name" value="INORGANIC TRIPHOSPHATASE"/>
    <property type="match status" value="1"/>
</dbReference>
<dbReference type="InterPro" id="IPR039013">
    <property type="entry name" value="YgiF"/>
</dbReference>
<organism evidence="3 4">
    <name type="scientific">Chelatococcus sambhunathii</name>
    <dbReference type="NCBI Taxonomy" id="363953"/>
    <lineage>
        <taxon>Bacteria</taxon>
        <taxon>Pseudomonadati</taxon>
        <taxon>Pseudomonadota</taxon>
        <taxon>Alphaproteobacteria</taxon>
        <taxon>Hyphomicrobiales</taxon>
        <taxon>Chelatococcaceae</taxon>
        <taxon>Chelatococcus</taxon>
    </lineage>
</organism>
<evidence type="ECO:0000259" key="1">
    <source>
        <dbReference type="PROSITE" id="PS51707"/>
    </source>
</evidence>
<dbReference type="PROSITE" id="PS51707">
    <property type="entry name" value="CYTH"/>
    <property type="match status" value="1"/>
</dbReference>
<gene>
    <name evidence="3" type="ORF">IHQ68_10325</name>
</gene>
<keyword evidence="4" id="KW-1185">Reference proteome</keyword>
<dbReference type="PROSITE" id="PS51708">
    <property type="entry name" value="CHAD"/>
    <property type="match status" value="1"/>
</dbReference>
<dbReference type="InterPro" id="IPR007899">
    <property type="entry name" value="CHAD_dom"/>
</dbReference>
<dbReference type="Gene3D" id="2.40.320.10">
    <property type="entry name" value="Hypothetical Protein Pfu-838710-001"/>
    <property type="match status" value="1"/>
</dbReference>
<dbReference type="SMART" id="SM01118">
    <property type="entry name" value="CYTH"/>
    <property type="match status" value="1"/>
</dbReference>
<dbReference type="Proteomes" id="UP001181622">
    <property type="component" value="Unassembled WGS sequence"/>
</dbReference>
<dbReference type="RefSeq" id="WP_309391441.1">
    <property type="nucleotide sequence ID" value="NZ_JADBEO010000018.1"/>
</dbReference>
<dbReference type="InterPro" id="IPR038186">
    <property type="entry name" value="CHAD_dom_sf"/>
</dbReference>
<feature type="domain" description="CYTH" evidence="1">
    <location>
        <begin position="4"/>
        <end position="199"/>
    </location>
</feature>
<dbReference type="SMART" id="SM00880">
    <property type="entry name" value="CHAD"/>
    <property type="match status" value="1"/>
</dbReference>
<reference evidence="3" key="1">
    <citation type="submission" date="2020-10" db="EMBL/GenBank/DDBJ databases">
        <authorList>
            <person name="Abbas A."/>
            <person name="Razzaq R."/>
            <person name="Waqas M."/>
            <person name="Abbas N."/>
            <person name="Nielsen T.K."/>
            <person name="Hansen L.H."/>
            <person name="Hussain S."/>
            <person name="Shahid M."/>
        </authorList>
    </citation>
    <scope>NUCLEOTIDE SEQUENCE</scope>
    <source>
        <strain evidence="3">S14</strain>
    </source>
</reference>
<dbReference type="SUPFAM" id="SSF55154">
    <property type="entry name" value="CYTH-like phosphatases"/>
    <property type="match status" value="1"/>
</dbReference>
<evidence type="ECO:0000313" key="4">
    <source>
        <dbReference type="Proteomes" id="UP001181622"/>
    </source>
</evidence>